<protein>
    <submittedName>
        <fullName evidence="2">Uncharacterized protein</fullName>
    </submittedName>
</protein>
<keyword evidence="1" id="KW-1185">Reference proteome</keyword>
<organism evidence="1 2">
    <name type="scientific">Parascaris equorum</name>
    <name type="common">Equine roundworm</name>
    <dbReference type="NCBI Taxonomy" id="6256"/>
    <lineage>
        <taxon>Eukaryota</taxon>
        <taxon>Metazoa</taxon>
        <taxon>Ecdysozoa</taxon>
        <taxon>Nematoda</taxon>
        <taxon>Chromadorea</taxon>
        <taxon>Rhabditida</taxon>
        <taxon>Spirurina</taxon>
        <taxon>Ascaridomorpha</taxon>
        <taxon>Ascaridoidea</taxon>
        <taxon>Ascarididae</taxon>
        <taxon>Parascaris</taxon>
    </lineage>
</organism>
<dbReference type="Proteomes" id="UP000887564">
    <property type="component" value="Unplaced"/>
</dbReference>
<sequence length="362" mass="40262">MARGTGRFEPSIRLRIRNADATGRWPVLFGNTGSLVDTLRVLHPASVSVDVHANSWQSKELIEQTERALRTGTTLVAGSIPARGSLVAVLCEKLCRHGWCVDTSTFVIDEVLDNQRLLQEAVQLTDHQRTENMRLLNLLSEHRAGEILDCQEIVEQISAAAKLMLGVDHYLVVEVSLITFWLLDFKVPVCYLEMFGRMALLQAAGTVFDRISTSVATTDSFAFNELDLRLHLNCLADKGEEVEGIMDGFEFWRASAISLVVILYKNISDLLAACHLAAKGSLTEVEQPRSVLITEKVEIVEEKEIVTVDTGVGTEPDSMIPKERFFEEQTTFIGASDEDKSDLDETLLDPAMTSFVCKSDKR</sequence>
<name>A0A914S8Q2_PAREQ</name>
<evidence type="ECO:0000313" key="2">
    <source>
        <dbReference type="WBParaSite" id="PEQ_0001358901-mRNA-1"/>
    </source>
</evidence>
<accession>A0A914S8Q2</accession>
<reference evidence="2" key="1">
    <citation type="submission" date="2022-11" db="UniProtKB">
        <authorList>
            <consortium name="WormBaseParasite"/>
        </authorList>
    </citation>
    <scope>IDENTIFICATION</scope>
</reference>
<dbReference type="WBParaSite" id="PEQ_0001358901-mRNA-1">
    <property type="protein sequence ID" value="PEQ_0001358901-mRNA-1"/>
    <property type="gene ID" value="PEQ_0001358901"/>
</dbReference>
<dbReference type="AlphaFoldDB" id="A0A914S8Q2"/>
<proteinExistence type="predicted"/>
<evidence type="ECO:0000313" key="1">
    <source>
        <dbReference type="Proteomes" id="UP000887564"/>
    </source>
</evidence>